<dbReference type="InterPro" id="IPR028998">
    <property type="entry name" value="RimP_C"/>
</dbReference>
<dbReference type="EMBL" id="JACVEL010000006">
    <property type="protein sequence ID" value="MBC9812845.1"/>
    <property type="molecule type" value="Genomic_DNA"/>
</dbReference>
<dbReference type="PANTHER" id="PTHR33867">
    <property type="entry name" value="RIBOSOME MATURATION FACTOR RIMP"/>
    <property type="match status" value="1"/>
</dbReference>
<name>A0A8J6PES0_9FLAO</name>
<dbReference type="GO" id="GO:0005829">
    <property type="term" value="C:cytosol"/>
    <property type="evidence" value="ECO:0007669"/>
    <property type="project" value="TreeGrafter"/>
</dbReference>
<evidence type="ECO:0000313" key="7">
    <source>
        <dbReference type="Proteomes" id="UP000652681"/>
    </source>
</evidence>
<comment type="function">
    <text evidence="3">Required for maturation of 30S ribosomal subunits.</text>
</comment>
<dbReference type="AlphaFoldDB" id="A0A8J6PES0"/>
<feature type="domain" description="Ribosome maturation factor RimP C-terminal" evidence="5">
    <location>
        <begin position="82"/>
        <end position="157"/>
    </location>
</feature>
<feature type="domain" description="Ribosome maturation factor RimP N-terminal" evidence="4">
    <location>
        <begin position="10"/>
        <end position="79"/>
    </location>
</feature>
<dbReference type="SUPFAM" id="SSF74942">
    <property type="entry name" value="YhbC-like, C-terminal domain"/>
    <property type="match status" value="1"/>
</dbReference>
<gene>
    <name evidence="3 6" type="primary">rimP</name>
    <name evidence="6" type="ORF">H9Y05_10225</name>
</gene>
<dbReference type="InterPro" id="IPR003728">
    <property type="entry name" value="Ribosome_maturation_RimP"/>
</dbReference>
<dbReference type="GO" id="GO:0006412">
    <property type="term" value="P:translation"/>
    <property type="evidence" value="ECO:0007669"/>
    <property type="project" value="TreeGrafter"/>
</dbReference>
<evidence type="ECO:0000256" key="3">
    <source>
        <dbReference type="HAMAP-Rule" id="MF_01077"/>
    </source>
</evidence>
<comment type="caution">
    <text evidence="6">The sequence shown here is derived from an EMBL/GenBank/DDBJ whole genome shotgun (WGS) entry which is preliminary data.</text>
</comment>
<dbReference type="InterPro" id="IPR036847">
    <property type="entry name" value="RimP_C_sf"/>
</dbReference>
<dbReference type="Pfam" id="PF17384">
    <property type="entry name" value="DUF150_C"/>
    <property type="match status" value="1"/>
</dbReference>
<dbReference type="CDD" id="cd01734">
    <property type="entry name" value="YlxS_C"/>
    <property type="match status" value="1"/>
</dbReference>
<comment type="similarity">
    <text evidence="3">Belongs to the RimP family.</text>
</comment>
<evidence type="ECO:0000259" key="5">
    <source>
        <dbReference type="Pfam" id="PF17384"/>
    </source>
</evidence>
<dbReference type="HAMAP" id="MF_01077">
    <property type="entry name" value="RimP"/>
    <property type="match status" value="1"/>
</dbReference>
<evidence type="ECO:0000259" key="4">
    <source>
        <dbReference type="Pfam" id="PF02576"/>
    </source>
</evidence>
<dbReference type="SUPFAM" id="SSF75420">
    <property type="entry name" value="YhbC-like, N-terminal domain"/>
    <property type="match status" value="1"/>
</dbReference>
<evidence type="ECO:0000256" key="1">
    <source>
        <dbReference type="ARBA" id="ARBA00022490"/>
    </source>
</evidence>
<keyword evidence="2 3" id="KW-0690">Ribosome biogenesis</keyword>
<evidence type="ECO:0000313" key="6">
    <source>
        <dbReference type="EMBL" id="MBC9812845.1"/>
    </source>
</evidence>
<dbReference type="Proteomes" id="UP000652681">
    <property type="component" value="Unassembled WGS sequence"/>
</dbReference>
<accession>A0A8J6PES0</accession>
<sequence length="158" mass="18021">MISKARVEELINERIAELNNGLFVVELSISSSNVINVELDKHEGGVSVEDCMSVSRNIEHNLDREQQDFELNVSSAGLDRPLRVLPQYRKNIGRTVKVVKLDGVKLEGTLVDVNEERIVLEKSRKEKQEGKKKKEIIVEQHELPFSNIKETKIVISFK</sequence>
<evidence type="ECO:0000256" key="2">
    <source>
        <dbReference type="ARBA" id="ARBA00022517"/>
    </source>
</evidence>
<dbReference type="Pfam" id="PF02576">
    <property type="entry name" value="RimP_N"/>
    <property type="match status" value="1"/>
</dbReference>
<keyword evidence="1 3" id="KW-0963">Cytoplasm</keyword>
<dbReference type="InterPro" id="IPR035956">
    <property type="entry name" value="RimP_N_sf"/>
</dbReference>
<dbReference type="PANTHER" id="PTHR33867:SF1">
    <property type="entry name" value="RIBOSOME MATURATION FACTOR RIMP"/>
    <property type="match status" value="1"/>
</dbReference>
<proteinExistence type="inferred from homology"/>
<dbReference type="Gene3D" id="3.30.300.70">
    <property type="entry name" value="RimP-like superfamily, N-terminal"/>
    <property type="match status" value="1"/>
</dbReference>
<dbReference type="NCBIfam" id="NF002531">
    <property type="entry name" value="PRK02001.1"/>
    <property type="match status" value="1"/>
</dbReference>
<protein>
    <recommendedName>
        <fullName evidence="3">Ribosome maturation factor RimP</fullName>
    </recommendedName>
</protein>
<keyword evidence="7" id="KW-1185">Reference proteome</keyword>
<dbReference type="InterPro" id="IPR028989">
    <property type="entry name" value="RimP_N"/>
</dbReference>
<comment type="subcellular location">
    <subcellularLocation>
        <location evidence="3">Cytoplasm</location>
    </subcellularLocation>
</comment>
<dbReference type="RefSeq" id="WP_163491672.1">
    <property type="nucleotide sequence ID" value="NZ_JACVEL010000006.1"/>
</dbReference>
<reference evidence="6" key="1">
    <citation type="submission" date="2020-09" db="EMBL/GenBank/DDBJ databases">
        <title>Taishania pollutisoli gen. nov., sp. nov., Isolated from Tetrabromobisphenol A-Contaminated Soil.</title>
        <authorList>
            <person name="Chen Q."/>
        </authorList>
    </citation>
    <scope>NUCLEOTIDE SEQUENCE</scope>
    <source>
        <strain evidence="6">CZZ-1</strain>
    </source>
</reference>
<dbReference type="GO" id="GO:0000028">
    <property type="term" value="P:ribosomal small subunit assembly"/>
    <property type="evidence" value="ECO:0007669"/>
    <property type="project" value="TreeGrafter"/>
</dbReference>
<organism evidence="6 7">
    <name type="scientific">Taishania pollutisoli</name>
    <dbReference type="NCBI Taxonomy" id="2766479"/>
    <lineage>
        <taxon>Bacteria</taxon>
        <taxon>Pseudomonadati</taxon>
        <taxon>Bacteroidota</taxon>
        <taxon>Flavobacteriia</taxon>
        <taxon>Flavobacteriales</taxon>
        <taxon>Crocinitomicaceae</taxon>
        <taxon>Taishania</taxon>
    </lineage>
</organism>